<protein>
    <recommendedName>
        <fullName evidence="12">DNA-binding response regulator</fullName>
    </recommendedName>
</protein>
<keyword evidence="1 6" id="KW-0597">Phosphoprotein</keyword>
<dbReference type="Gene3D" id="3.40.50.2300">
    <property type="match status" value="1"/>
</dbReference>
<dbReference type="InterPro" id="IPR001867">
    <property type="entry name" value="OmpR/PhoB-type_DNA-bd"/>
</dbReference>
<gene>
    <name evidence="10" type="ORF">A2628_03445</name>
</gene>
<dbReference type="Gene3D" id="1.10.10.10">
    <property type="entry name" value="Winged helix-like DNA-binding domain superfamily/Winged helix DNA-binding domain"/>
    <property type="match status" value="1"/>
</dbReference>
<evidence type="ECO:0000256" key="5">
    <source>
        <dbReference type="ARBA" id="ARBA00023163"/>
    </source>
</evidence>
<dbReference type="Proteomes" id="UP000179221">
    <property type="component" value="Unassembled WGS sequence"/>
</dbReference>
<dbReference type="GO" id="GO:0005829">
    <property type="term" value="C:cytosol"/>
    <property type="evidence" value="ECO:0007669"/>
    <property type="project" value="TreeGrafter"/>
</dbReference>
<evidence type="ECO:0000256" key="6">
    <source>
        <dbReference type="PROSITE-ProRule" id="PRU00169"/>
    </source>
</evidence>
<dbReference type="PANTHER" id="PTHR48111:SF22">
    <property type="entry name" value="REGULATOR OF RPOS"/>
    <property type="match status" value="1"/>
</dbReference>
<dbReference type="InterPro" id="IPR001789">
    <property type="entry name" value="Sig_transdc_resp-reg_receiver"/>
</dbReference>
<comment type="caution">
    <text evidence="10">The sequence shown here is derived from an EMBL/GenBank/DDBJ whole genome shotgun (WGS) entry which is preliminary data.</text>
</comment>
<evidence type="ECO:0000259" key="8">
    <source>
        <dbReference type="PROSITE" id="PS50110"/>
    </source>
</evidence>
<dbReference type="InterPro" id="IPR039420">
    <property type="entry name" value="WalR-like"/>
</dbReference>
<dbReference type="PANTHER" id="PTHR48111">
    <property type="entry name" value="REGULATOR OF RPOS"/>
    <property type="match status" value="1"/>
</dbReference>
<dbReference type="CDD" id="cd17574">
    <property type="entry name" value="REC_OmpR"/>
    <property type="match status" value="1"/>
</dbReference>
<dbReference type="PROSITE" id="PS51755">
    <property type="entry name" value="OMPR_PHOB"/>
    <property type="match status" value="1"/>
</dbReference>
<evidence type="ECO:0000256" key="4">
    <source>
        <dbReference type="ARBA" id="ARBA00023125"/>
    </source>
</evidence>
<dbReference type="GO" id="GO:0000156">
    <property type="term" value="F:phosphorelay response regulator activity"/>
    <property type="evidence" value="ECO:0007669"/>
    <property type="project" value="TreeGrafter"/>
</dbReference>
<dbReference type="GO" id="GO:0006355">
    <property type="term" value="P:regulation of DNA-templated transcription"/>
    <property type="evidence" value="ECO:0007669"/>
    <property type="project" value="InterPro"/>
</dbReference>
<dbReference type="AlphaFoldDB" id="A0A1F7YKN4"/>
<keyword evidence="4 7" id="KW-0238">DNA-binding</keyword>
<feature type="modified residue" description="4-aspartylphosphate" evidence="6">
    <location>
        <position position="53"/>
    </location>
</feature>
<evidence type="ECO:0008006" key="12">
    <source>
        <dbReference type="Google" id="ProtNLM"/>
    </source>
</evidence>
<evidence type="ECO:0000256" key="2">
    <source>
        <dbReference type="ARBA" id="ARBA00023012"/>
    </source>
</evidence>
<dbReference type="SMART" id="SM00448">
    <property type="entry name" value="REC"/>
    <property type="match status" value="1"/>
</dbReference>
<evidence type="ECO:0000256" key="7">
    <source>
        <dbReference type="PROSITE-ProRule" id="PRU01091"/>
    </source>
</evidence>
<name>A0A1F7YKN4_9BACT</name>
<dbReference type="SUPFAM" id="SSF52172">
    <property type="entry name" value="CheY-like"/>
    <property type="match status" value="1"/>
</dbReference>
<dbReference type="InterPro" id="IPR036388">
    <property type="entry name" value="WH-like_DNA-bd_sf"/>
</dbReference>
<dbReference type="InterPro" id="IPR011006">
    <property type="entry name" value="CheY-like_superfamily"/>
</dbReference>
<organism evidence="10 11">
    <name type="scientific">Candidatus Woesebacteria bacterium RIFCSPHIGHO2_01_FULL_40_22</name>
    <dbReference type="NCBI Taxonomy" id="1802499"/>
    <lineage>
        <taxon>Bacteria</taxon>
        <taxon>Candidatus Woeseibacteriota</taxon>
    </lineage>
</organism>
<keyword evidence="2" id="KW-0902">Two-component regulatory system</keyword>
<evidence type="ECO:0000256" key="1">
    <source>
        <dbReference type="ARBA" id="ARBA00022553"/>
    </source>
</evidence>
<dbReference type="GO" id="GO:0000976">
    <property type="term" value="F:transcription cis-regulatory region binding"/>
    <property type="evidence" value="ECO:0007669"/>
    <property type="project" value="TreeGrafter"/>
</dbReference>
<keyword evidence="3" id="KW-0805">Transcription regulation</keyword>
<dbReference type="CDD" id="cd00383">
    <property type="entry name" value="trans_reg_C"/>
    <property type="match status" value="1"/>
</dbReference>
<evidence type="ECO:0000259" key="9">
    <source>
        <dbReference type="PROSITE" id="PS51755"/>
    </source>
</evidence>
<dbReference type="GO" id="GO:0032993">
    <property type="term" value="C:protein-DNA complex"/>
    <property type="evidence" value="ECO:0007669"/>
    <property type="project" value="TreeGrafter"/>
</dbReference>
<dbReference type="FunFam" id="1.10.10.10:FF:000005">
    <property type="entry name" value="Two-component system response regulator"/>
    <property type="match status" value="1"/>
</dbReference>
<evidence type="ECO:0000313" key="10">
    <source>
        <dbReference type="EMBL" id="OGM27914.1"/>
    </source>
</evidence>
<feature type="DNA-binding region" description="OmpR/PhoB-type" evidence="7">
    <location>
        <begin position="125"/>
        <end position="223"/>
    </location>
</feature>
<dbReference type="SMART" id="SM00862">
    <property type="entry name" value="Trans_reg_C"/>
    <property type="match status" value="1"/>
</dbReference>
<accession>A0A1F7YKN4</accession>
<dbReference type="Gene3D" id="6.10.250.690">
    <property type="match status" value="1"/>
</dbReference>
<keyword evidence="5" id="KW-0804">Transcription</keyword>
<dbReference type="PROSITE" id="PS50110">
    <property type="entry name" value="RESPONSE_REGULATORY"/>
    <property type="match status" value="1"/>
</dbReference>
<feature type="domain" description="OmpR/PhoB-type" evidence="9">
    <location>
        <begin position="125"/>
        <end position="223"/>
    </location>
</feature>
<evidence type="ECO:0000313" key="11">
    <source>
        <dbReference type="Proteomes" id="UP000179221"/>
    </source>
</evidence>
<sequence length="225" mass="25679">MINSILIIEDDEGIRAYLREILTDHMYSVSATGDGISGLRLVEKIQPDLVLLDLILPDIEGEEVCRRIKKLLPDTVVIILTAKDKTQDIVHGLDLGADDYVSKPFTSEELLARIKTRLRGKMIANPTVKVEDLVLNQKTMEVQKGGRDIILTPQEFKLLEYLMLNKNTVLTRENILNKVWKYSPEIESRVVDVYVGYLRKKIDKGMNDKIIHSVRGFGYIIKETK</sequence>
<dbReference type="EMBL" id="MGGL01000001">
    <property type="protein sequence ID" value="OGM27914.1"/>
    <property type="molecule type" value="Genomic_DNA"/>
</dbReference>
<evidence type="ECO:0000256" key="3">
    <source>
        <dbReference type="ARBA" id="ARBA00023015"/>
    </source>
</evidence>
<proteinExistence type="predicted"/>
<dbReference type="Pfam" id="PF00072">
    <property type="entry name" value="Response_reg"/>
    <property type="match status" value="1"/>
</dbReference>
<dbReference type="Pfam" id="PF00486">
    <property type="entry name" value="Trans_reg_C"/>
    <property type="match status" value="1"/>
</dbReference>
<reference evidence="10 11" key="1">
    <citation type="journal article" date="2016" name="Nat. Commun.">
        <title>Thousands of microbial genomes shed light on interconnected biogeochemical processes in an aquifer system.</title>
        <authorList>
            <person name="Anantharaman K."/>
            <person name="Brown C.T."/>
            <person name="Hug L.A."/>
            <person name="Sharon I."/>
            <person name="Castelle C.J."/>
            <person name="Probst A.J."/>
            <person name="Thomas B.C."/>
            <person name="Singh A."/>
            <person name="Wilkins M.J."/>
            <person name="Karaoz U."/>
            <person name="Brodie E.L."/>
            <person name="Williams K.H."/>
            <person name="Hubbard S.S."/>
            <person name="Banfield J.F."/>
        </authorList>
    </citation>
    <scope>NUCLEOTIDE SEQUENCE [LARGE SCALE GENOMIC DNA]</scope>
</reference>
<feature type="domain" description="Response regulatory" evidence="8">
    <location>
        <begin position="4"/>
        <end position="118"/>
    </location>
</feature>